<name>A0A840N2L1_9BRAD</name>
<gene>
    <name evidence="5" type="ORF">HNQ36_002751</name>
</gene>
<evidence type="ECO:0000313" key="6">
    <source>
        <dbReference type="Proteomes" id="UP000521227"/>
    </source>
</evidence>
<dbReference type="PROSITE" id="PS00673">
    <property type="entry name" value="V8_SER"/>
    <property type="match status" value="1"/>
</dbReference>
<keyword evidence="2" id="KW-0732">Signal</keyword>
<dbReference type="Gene3D" id="2.40.10.10">
    <property type="entry name" value="Trypsin-like serine proteases"/>
    <property type="match status" value="2"/>
</dbReference>
<organism evidence="5 6">
    <name type="scientific">Afipia massiliensis</name>
    <dbReference type="NCBI Taxonomy" id="211460"/>
    <lineage>
        <taxon>Bacteria</taxon>
        <taxon>Pseudomonadati</taxon>
        <taxon>Pseudomonadota</taxon>
        <taxon>Alphaproteobacteria</taxon>
        <taxon>Hyphomicrobiales</taxon>
        <taxon>Nitrobacteraceae</taxon>
        <taxon>Afipia</taxon>
    </lineage>
</organism>
<dbReference type="RefSeq" id="WP_184085850.1">
    <property type="nucleotide sequence ID" value="NZ_JACHIJ010000003.1"/>
</dbReference>
<comment type="caution">
    <text evidence="5">The sequence shown here is derived from an EMBL/GenBank/DDBJ whole genome shotgun (WGS) entry which is preliminary data.</text>
</comment>
<evidence type="ECO:0000256" key="4">
    <source>
        <dbReference type="ARBA" id="ARBA00022825"/>
    </source>
</evidence>
<keyword evidence="3" id="KW-0378">Hydrolase</keyword>
<dbReference type="EMBL" id="JACHIJ010000003">
    <property type="protein sequence ID" value="MBB5052777.1"/>
    <property type="molecule type" value="Genomic_DNA"/>
</dbReference>
<evidence type="ECO:0000256" key="1">
    <source>
        <dbReference type="ARBA" id="ARBA00022670"/>
    </source>
</evidence>
<keyword evidence="4" id="KW-0720">Serine protease</keyword>
<accession>A0A840N2L1</accession>
<dbReference type="Proteomes" id="UP000521227">
    <property type="component" value="Unassembled WGS sequence"/>
</dbReference>
<dbReference type="InterPro" id="IPR043504">
    <property type="entry name" value="Peptidase_S1_PA_chymotrypsin"/>
</dbReference>
<dbReference type="AlphaFoldDB" id="A0A840N2L1"/>
<dbReference type="GO" id="GO:0006508">
    <property type="term" value="P:proteolysis"/>
    <property type="evidence" value="ECO:0007669"/>
    <property type="project" value="UniProtKB-KW"/>
</dbReference>
<keyword evidence="1" id="KW-0645">Protease</keyword>
<evidence type="ECO:0008006" key="7">
    <source>
        <dbReference type="Google" id="ProtNLM"/>
    </source>
</evidence>
<dbReference type="Pfam" id="PF13365">
    <property type="entry name" value="Trypsin_2"/>
    <property type="match status" value="1"/>
</dbReference>
<dbReference type="GO" id="GO:0008236">
    <property type="term" value="F:serine-type peptidase activity"/>
    <property type="evidence" value="ECO:0007669"/>
    <property type="project" value="UniProtKB-KW"/>
</dbReference>
<evidence type="ECO:0000256" key="2">
    <source>
        <dbReference type="ARBA" id="ARBA00022729"/>
    </source>
</evidence>
<dbReference type="InterPro" id="IPR009003">
    <property type="entry name" value="Peptidase_S1_PA"/>
</dbReference>
<dbReference type="SUPFAM" id="SSF50494">
    <property type="entry name" value="Trypsin-like serine proteases"/>
    <property type="match status" value="1"/>
</dbReference>
<protein>
    <recommendedName>
        <fullName evidence="7">Trypsin-like peptidase domain-containing protein</fullName>
    </recommendedName>
</protein>
<dbReference type="InterPro" id="IPR000126">
    <property type="entry name" value="V8_ser_AS"/>
</dbReference>
<proteinExistence type="predicted"/>
<evidence type="ECO:0000256" key="3">
    <source>
        <dbReference type="ARBA" id="ARBA00022801"/>
    </source>
</evidence>
<sequence length="312" mass="32996">MSDDKVDALLGRARRALGTNTAAEAVRKVRAIVGSRRVPNSEDEAQKALESLQDGRIPSPSQLAALEVVIRMMRPVMRSRAGVLDDLPETSNKDLQPAALKDAWSAFRGKVHPYIGSIGRIEGNQNRPVGTGFVVGDGLIATNRHVLGVLSNGAEAITAGAARIVFKQEEGGGNSSADIAGIVEVVSVHPKKDIAILRAVTAQRRPLEFADSIPAIGETVVTVGFPGKDENNNPLFLSSVFDGKFGVKSAALGEVLDGTDDPDIFHDCSTTQGNSGSPVFAVTSGKVSGIHRSGYFMYRNEAVGSAEIRKLL</sequence>
<reference evidence="5 6" key="1">
    <citation type="submission" date="2020-08" db="EMBL/GenBank/DDBJ databases">
        <title>Genomic Encyclopedia of Type Strains, Phase IV (KMG-IV): sequencing the most valuable type-strain genomes for metagenomic binning, comparative biology and taxonomic classification.</title>
        <authorList>
            <person name="Goeker M."/>
        </authorList>
    </citation>
    <scope>NUCLEOTIDE SEQUENCE [LARGE SCALE GENOMIC DNA]</scope>
    <source>
        <strain evidence="5 6">DSM 17498</strain>
    </source>
</reference>
<evidence type="ECO:0000313" key="5">
    <source>
        <dbReference type="EMBL" id="MBB5052777.1"/>
    </source>
</evidence>